<dbReference type="InterPro" id="IPR039697">
    <property type="entry name" value="Alcohol_dehydrogenase_Fe"/>
</dbReference>
<comment type="catalytic activity">
    <reaction evidence="6">
        <text>4-hydroxybutanoate + 2-oxoglutarate = (R)-2-hydroxyglutarate + succinate semialdehyde</text>
        <dbReference type="Rhea" id="RHEA:24734"/>
        <dbReference type="ChEBI" id="CHEBI:15801"/>
        <dbReference type="ChEBI" id="CHEBI:16724"/>
        <dbReference type="ChEBI" id="CHEBI:16810"/>
        <dbReference type="ChEBI" id="CHEBI:57706"/>
        <dbReference type="EC" id="1.1.99.24"/>
    </reaction>
</comment>
<feature type="domain" description="Alcohol dehydrogenase iron-type/glycerol dehydrogenase GldA" evidence="7">
    <location>
        <begin position="14"/>
        <end position="184"/>
    </location>
</feature>
<accession>A0ABV7YLP4</accession>
<evidence type="ECO:0000259" key="8">
    <source>
        <dbReference type="Pfam" id="PF25137"/>
    </source>
</evidence>
<comment type="similarity">
    <text evidence="2">Belongs to the iron-containing alcohol dehydrogenase family. Hydroxyacid-oxoacid transhydrogenase subfamily.</text>
</comment>
<dbReference type="Gene3D" id="1.20.1090.10">
    <property type="entry name" value="Dehydroquinate synthase-like - alpha domain"/>
    <property type="match status" value="1"/>
</dbReference>
<dbReference type="EC" id="1.1.99.24" evidence="3"/>
<dbReference type="EMBL" id="JBHRZH010000036">
    <property type="protein sequence ID" value="MFC3765053.1"/>
    <property type="molecule type" value="Genomic_DNA"/>
</dbReference>
<dbReference type="PROSITE" id="PS00913">
    <property type="entry name" value="ADH_IRON_1"/>
    <property type="match status" value="1"/>
</dbReference>
<protein>
    <recommendedName>
        <fullName evidence="3">hydroxyacid-oxoacid transhydrogenase</fullName>
        <ecNumber evidence="3">1.1.99.24</ecNumber>
    </recommendedName>
</protein>
<dbReference type="Gene3D" id="3.40.50.1970">
    <property type="match status" value="1"/>
</dbReference>
<organism evidence="9 10">
    <name type="scientific">Tenggerimyces flavus</name>
    <dbReference type="NCBI Taxonomy" id="1708749"/>
    <lineage>
        <taxon>Bacteria</taxon>
        <taxon>Bacillati</taxon>
        <taxon>Actinomycetota</taxon>
        <taxon>Actinomycetes</taxon>
        <taxon>Propionibacteriales</taxon>
        <taxon>Nocardioidaceae</taxon>
        <taxon>Tenggerimyces</taxon>
    </lineage>
</organism>
<dbReference type="InterPro" id="IPR001670">
    <property type="entry name" value="ADH_Fe/GldA"/>
</dbReference>
<evidence type="ECO:0000256" key="3">
    <source>
        <dbReference type="ARBA" id="ARBA00013182"/>
    </source>
</evidence>
<evidence type="ECO:0000256" key="1">
    <source>
        <dbReference type="ARBA" id="ARBA00000813"/>
    </source>
</evidence>
<dbReference type="InterPro" id="IPR042157">
    <property type="entry name" value="HOT"/>
</dbReference>
<dbReference type="RefSeq" id="WP_205119230.1">
    <property type="nucleotide sequence ID" value="NZ_JAFBCM010000001.1"/>
</dbReference>
<dbReference type="PANTHER" id="PTHR11496:SF83">
    <property type="entry name" value="HYDROXYACID-OXOACID TRANSHYDROGENASE, MITOCHONDRIAL"/>
    <property type="match status" value="1"/>
</dbReference>
<evidence type="ECO:0000259" key="7">
    <source>
        <dbReference type="Pfam" id="PF00465"/>
    </source>
</evidence>
<dbReference type="PANTHER" id="PTHR11496">
    <property type="entry name" value="ALCOHOL DEHYDROGENASE"/>
    <property type="match status" value="1"/>
</dbReference>
<dbReference type="CDD" id="cd08190">
    <property type="entry name" value="HOT"/>
    <property type="match status" value="1"/>
</dbReference>
<keyword evidence="5 9" id="KW-0560">Oxidoreductase</keyword>
<evidence type="ECO:0000313" key="9">
    <source>
        <dbReference type="EMBL" id="MFC3765053.1"/>
    </source>
</evidence>
<dbReference type="InterPro" id="IPR056798">
    <property type="entry name" value="ADH_Fe_C"/>
</dbReference>
<feature type="domain" description="Fe-containing alcohol dehydrogenase-like C-terminal" evidence="8">
    <location>
        <begin position="231"/>
        <end position="415"/>
    </location>
</feature>
<evidence type="ECO:0000313" key="10">
    <source>
        <dbReference type="Proteomes" id="UP001595699"/>
    </source>
</evidence>
<gene>
    <name evidence="9" type="ORF">ACFOUW_29740</name>
</gene>
<name>A0ABV7YLP4_9ACTN</name>
<evidence type="ECO:0000256" key="4">
    <source>
        <dbReference type="ARBA" id="ARBA00022946"/>
    </source>
</evidence>
<evidence type="ECO:0000256" key="6">
    <source>
        <dbReference type="ARBA" id="ARBA00049496"/>
    </source>
</evidence>
<evidence type="ECO:0000256" key="2">
    <source>
        <dbReference type="ARBA" id="ARBA00010005"/>
    </source>
</evidence>
<evidence type="ECO:0000256" key="5">
    <source>
        <dbReference type="ARBA" id="ARBA00023002"/>
    </source>
</evidence>
<dbReference type="GO" id="GO:0047988">
    <property type="term" value="F:hydroxyacid-oxoacid transhydrogenase activity"/>
    <property type="evidence" value="ECO:0007669"/>
    <property type="project" value="UniProtKB-EC"/>
</dbReference>
<proteinExistence type="inferred from homology"/>
<keyword evidence="10" id="KW-1185">Reference proteome</keyword>
<keyword evidence="4" id="KW-0809">Transit peptide</keyword>
<dbReference type="InterPro" id="IPR018211">
    <property type="entry name" value="ADH_Fe_CS"/>
</dbReference>
<dbReference type="Pfam" id="PF25137">
    <property type="entry name" value="ADH_Fe_C"/>
    <property type="match status" value="1"/>
</dbReference>
<dbReference type="Pfam" id="PF00465">
    <property type="entry name" value="Fe-ADH"/>
    <property type="match status" value="1"/>
</dbReference>
<dbReference type="Proteomes" id="UP001595699">
    <property type="component" value="Unassembled WGS sequence"/>
</dbReference>
<reference evidence="10" key="1">
    <citation type="journal article" date="2019" name="Int. J. Syst. Evol. Microbiol.">
        <title>The Global Catalogue of Microorganisms (GCM) 10K type strain sequencing project: providing services to taxonomists for standard genome sequencing and annotation.</title>
        <authorList>
            <consortium name="The Broad Institute Genomics Platform"/>
            <consortium name="The Broad Institute Genome Sequencing Center for Infectious Disease"/>
            <person name="Wu L."/>
            <person name="Ma J."/>
        </authorList>
    </citation>
    <scope>NUCLEOTIDE SEQUENCE [LARGE SCALE GENOMIC DNA]</scope>
    <source>
        <strain evidence="10">CGMCC 4.7241</strain>
    </source>
</reference>
<sequence length="421" mass="44653">MAAESVFTWAAPPIKFGPGAVDEIGYDVAQLGVRRVLVLTDPGVAATGLPERVVETLRSAGLEAGLFADVHVEPTDVSVKAAIAYAQESDWDGFVAVGGGSSIDTAKAVNLLTSYPADLLDYVNKPIGKGLAPQGPVKPLVAVPTTAGTGAECTAVCIMDFLDLKVKTGISHPRLRPVLAVVDPQVTLSLPPGVTAATGFDILCHALESYTARPYDDYDRKKPEERVAYCGANPISDIWIENTLPMLARSFRTAYSKGDDVAARTDMLQAALFAGMGFGNAGVHIPHACAYPIAGRVPSGYHPADYPADEAMVPHGQAVVLTAPAAFRHTYASNPSRHLRAAQLLDPSVDGPEEDRLPEAIRRLMRDTNSPNGLAAVGYTESDIDDFVDGALKQQRLLTIAPMPVDADVLGAVFRESLTLW</sequence>
<comment type="catalytic activity">
    <reaction evidence="1">
        <text>(S)-3-hydroxybutanoate + 2-oxoglutarate = (R)-2-hydroxyglutarate + acetoacetate</text>
        <dbReference type="Rhea" id="RHEA:23048"/>
        <dbReference type="ChEBI" id="CHEBI:11047"/>
        <dbReference type="ChEBI" id="CHEBI:13705"/>
        <dbReference type="ChEBI" id="CHEBI:15801"/>
        <dbReference type="ChEBI" id="CHEBI:16810"/>
        <dbReference type="EC" id="1.1.99.24"/>
    </reaction>
</comment>
<dbReference type="SUPFAM" id="SSF56796">
    <property type="entry name" value="Dehydroquinate synthase-like"/>
    <property type="match status" value="1"/>
</dbReference>
<comment type="caution">
    <text evidence="9">The sequence shown here is derived from an EMBL/GenBank/DDBJ whole genome shotgun (WGS) entry which is preliminary data.</text>
</comment>